<gene>
    <name evidence="3" type="ORF">I5L03_13120</name>
</gene>
<accession>A0ABS0N6T0</accession>
<evidence type="ECO:0000313" key="3">
    <source>
        <dbReference type="EMBL" id="MBH5323524.1"/>
    </source>
</evidence>
<proteinExistence type="predicted"/>
<keyword evidence="2" id="KW-0472">Membrane</keyword>
<protein>
    <submittedName>
        <fullName evidence="3">DUF2254 domain-containing protein</fullName>
    </submittedName>
</protein>
<dbReference type="InterPro" id="IPR018723">
    <property type="entry name" value="DUF2254_membrane"/>
</dbReference>
<name>A0ABS0N6T0_9SPHN</name>
<keyword evidence="2" id="KW-1133">Transmembrane helix</keyword>
<feature type="region of interest" description="Disordered" evidence="1">
    <location>
        <begin position="425"/>
        <end position="444"/>
    </location>
</feature>
<dbReference type="RefSeq" id="WP_197922535.1">
    <property type="nucleotide sequence ID" value="NZ_CAWPTA010000009.1"/>
</dbReference>
<organism evidence="3 4">
    <name type="scientific">Aurantiacibacter sediminis</name>
    <dbReference type="NCBI Taxonomy" id="2793064"/>
    <lineage>
        <taxon>Bacteria</taxon>
        <taxon>Pseudomonadati</taxon>
        <taxon>Pseudomonadota</taxon>
        <taxon>Alphaproteobacteria</taxon>
        <taxon>Sphingomonadales</taxon>
        <taxon>Erythrobacteraceae</taxon>
        <taxon>Aurantiacibacter</taxon>
    </lineage>
</organism>
<keyword evidence="2" id="KW-0812">Transmembrane</keyword>
<feature type="transmembrane region" description="Helical" evidence="2">
    <location>
        <begin position="113"/>
        <end position="134"/>
    </location>
</feature>
<feature type="transmembrane region" description="Helical" evidence="2">
    <location>
        <begin position="21"/>
        <end position="44"/>
    </location>
</feature>
<dbReference type="EMBL" id="JAEANY010000004">
    <property type="protein sequence ID" value="MBH5323524.1"/>
    <property type="molecule type" value="Genomic_DNA"/>
</dbReference>
<dbReference type="Proteomes" id="UP000602442">
    <property type="component" value="Unassembled WGS sequence"/>
</dbReference>
<evidence type="ECO:0000256" key="2">
    <source>
        <dbReference type="SAM" id="Phobius"/>
    </source>
</evidence>
<evidence type="ECO:0000313" key="4">
    <source>
        <dbReference type="Proteomes" id="UP000602442"/>
    </source>
</evidence>
<reference evidence="3 4" key="1">
    <citation type="submission" date="2020-11" db="EMBL/GenBank/DDBJ databases">
        <title>Erythrobacter sediminis sp. nov., a marine bacterium from a tidal flat of Garorim Bay.</title>
        <authorList>
            <person name="Kim D."/>
            <person name="Yoo Y."/>
            <person name="Kim J.-J."/>
        </authorList>
    </citation>
    <scope>NUCLEOTIDE SEQUENCE [LARGE SCALE GENOMIC DNA]</scope>
    <source>
        <strain evidence="3 4">JGD-13</strain>
    </source>
</reference>
<evidence type="ECO:0000256" key="1">
    <source>
        <dbReference type="SAM" id="MobiDB-lite"/>
    </source>
</evidence>
<comment type="caution">
    <text evidence="3">The sequence shown here is derived from an EMBL/GenBank/DDBJ whole genome shotgun (WGS) entry which is preliminary data.</text>
</comment>
<sequence length="444" mass="48696">MNASKGPFLGRLDWLLHRIVASYWSLPLAGVFAALPIVLAILWLDREGLTQWMLENGIDPVANGDTAKDLVAVSVGINAAFITLYFSLTLLVLTVASSNLGVRLVDRWLEKRLVRISLAGLSFTLIFSLVALMAMDAEAPKEKLPLALICAVVFLQAVNVAMLTVALHDLGRTIFVDRSIDQLGQDAAEGPFAVQSAPEEEVEWARKVCSPREGYVEGNDLELLRKRLGDTGGRARICAAPGQHVLKGETLLLLERDPGDDVSDDQFLSVVPVGGFRSDGQGAVFRIRLLVEIAARALSPAVNDFYTALTSADRLGAAILEQRHNWVNHGEIAVYCENPSFELPGQDFRGLFEDPLNALRQAACQYPSVSIRMINNYARIRQIVLEDDQSHEFAEFLRRLARELRDHAISVTGFDGDRDDIEAAFADGFSDPAPNSQKEAETAS</sequence>
<keyword evidence="4" id="KW-1185">Reference proteome</keyword>
<feature type="transmembrane region" description="Helical" evidence="2">
    <location>
        <begin position="70"/>
        <end position="93"/>
    </location>
</feature>
<feature type="transmembrane region" description="Helical" evidence="2">
    <location>
        <begin position="146"/>
        <end position="168"/>
    </location>
</feature>
<dbReference type="Pfam" id="PF10011">
    <property type="entry name" value="DUF2254"/>
    <property type="match status" value="1"/>
</dbReference>